<evidence type="ECO:0000256" key="3">
    <source>
        <dbReference type="SAM" id="MobiDB-lite"/>
    </source>
</evidence>
<feature type="region of interest" description="Disordered" evidence="3">
    <location>
        <begin position="1"/>
        <end position="33"/>
    </location>
</feature>
<dbReference type="Pfam" id="PF00956">
    <property type="entry name" value="NAP"/>
    <property type="match status" value="1"/>
</dbReference>
<evidence type="ECO:0000256" key="1">
    <source>
        <dbReference type="ARBA" id="ARBA00009947"/>
    </source>
</evidence>
<dbReference type="EMBL" id="JABANP010000043">
    <property type="protein sequence ID" value="KAF4693565.1"/>
    <property type="molecule type" value="Genomic_DNA"/>
</dbReference>
<dbReference type="GO" id="GO:0006334">
    <property type="term" value="P:nucleosome assembly"/>
    <property type="evidence" value="ECO:0007669"/>
    <property type="project" value="InterPro"/>
</dbReference>
<dbReference type="SUPFAM" id="SSF143113">
    <property type="entry name" value="NAP-like"/>
    <property type="match status" value="1"/>
</dbReference>
<evidence type="ECO:0000256" key="2">
    <source>
        <dbReference type="RuleBase" id="RU003876"/>
    </source>
</evidence>
<reference evidence="4 5" key="1">
    <citation type="submission" date="2020-04" db="EMBL/GenBank/DDBJ databases">
        <title>Perkinsus olseni comparative genomics.</title>
        <authorList>
            <person name="Bogema D.R."/>
        </authorList>
    </citation>
    <scope>NUCLEOTIDE SEQUENCE [LARGE SCALE GENOMIC DNA]</scope>
    <source>
        <strain evidence="4">00978-12</strain>
    </source>
</reference>
<dbReference type="Gene3D" id="1.20.5.1500">
    <property type="match status" value="1"/>
</dbReference>
<name>A0A7J6PBR9_PEROL</name>
<evidence type="ECO:0008006" key="6">
    <source>
        <dbReference type="Google" id="ProtNLM"/>
    </source>
</evidence>
<accession>A0A7J6PBR9</accession>
<comment type="caution">
    <text evidence="4">The sequence shown here is derived from an EMBL/GenBank/DDBJ whole genome shotgun (WGS) entry which is preliminary data.</text>
</comment>
<organism evidence="4 5">
    <name type="scientific">Perkinsus olseni</name>
    <name type="common">Perkinsus atlanticus</name>
    <dbReference type="NCBI Taxonomy" id="32597"/>
    <lineage>
        <taxon>Eukaryota</taxon>
        <taxon>Sar</taxon>
        <taxon>Alveolata</taxon>
        <taxon>Perkinsozoa</taxon>
        <taxon>Perkinsea</taxon>
        <taxon>Perkinsida</taxon>
        <taxon>Perkinsidae</taxon>
        <taxon>Perkinsus</taxon>
    </lineage>
</organism>
<sequence length="237" mass="26857">MKRSSAQSGTTDSEQGEKRSRRPSLMEELEGSQAAIDAVDRDCCRELIKVQRRFDSQKRPLYEARALLLRRIPNFWLQVFTGHPLVLVTEVEFRAFQYVADFTVDDNIDDLGSYSVSLTFSSGNPMFPERELLKKVKFNKLEQPYDDDDDDASESLSVTIEARTVSWTKEALSLMKSSSSEQSDSGDGDELMGVLAWMTDKNASSESMEMGDVLRRDVWTGPLNYFVLQSEKSMNSS</sequence>
<dbReference type="Proteomes" id="UP000541610">
    <property type="component" value="Unassembled WGS sequence"/>
</dbReference>
<evidence type="ECO:0000313" key="5">
    <source>
        <dbReference type="Proteomes" id="UP000541610"/>
    </source>
</evidence>
<protein>
    <recommendedName>
        <fullName evidence="6">Protein SET</fullName>
    </recommendedName>
</protein>
<comment type="similarity">
    <text evidence="1 2">Belongs to the nucleosome assembly protein (NAP) family.</text>
</comment>
<dbReference type="InterPro" id="IPR002164">
    <property type="entry name" value="NAP_family"/>
</dbReference>
<dbReference type="OrthoDB" id="19419at2759"/>
<dbReference type="InterPro" id="IPR037231">
    <property type="entry name" value="NAP-like_sf"/>
</dbReference>
<feature type="compositionally biased region" description="Polar residues" evidence="3">
    <location>
        <begin position="1"/>
        <end position="13"/>
    </location>
</feature>
<evidence type="ECO:0000313" key="4">
    <source>
        <dbReference type="EMBL" id="KAF4693565.1"/>
    </source>
</evidence>
<dbReference type="GO" id="GO:0005634">
    <property type="term" value="C:nucleus"/>
    <property type="evidence" value="ECO:0007669"/>
    <property type="project" value="InterPro"/>
</dbReference>
<dbReference type="AlphaFoldDB" id="A0A7J6PBR9"/>
<dbReference type="Gene3D" id="3.30.1120.90">
    <property type="entry name" value="Nucleosome assembly protein"/>
    <property type="match status" value="1"/>
</dbReference>
<dbReference type="PANTHER" id="PTHR11875">
    <property type="entry name" value="TESTIS-SPECIFIC Y-ENCODED PROTEIN"/>
    <property type="match status" value="1"/>
</dbReference>
<gene>
    <name evidence="4" type="ORF">FOZ60_010488</name>
</gene>
<proteinExistence type="inferred from homology"/>